<dbReference type="RefSeq" id="WP_175460903.1">
    <property type="nucleotide sequence ID" value="NZ_FNWV01000004.1"/>
</dbReference>
<protein>
    <submittedName>
        <fullName evidence="2">Uncharacterized protein</fullName>
    </submittedName>
</protein>
<proteinExistence type="predicted"/>
<evidence type="ECO:0000313" key="2">
    <source>
        <dbReference type="EMBL" id="SEH55196.1"/>
    </source>
</evidence>
<name>A0A1H6J3H4_RUMFL</name>
<accession>A0A1H6J3H4</accession>
<keyword evidence="1" id="KW-0812">Transmembrane</keyword>
<organism evidence="2 3">
    <name type="scientific">Ruminococcus flavefaciens</name>
    <dbReference type="NCBI Taxonomy" id="1265"/>
    <lineage>
        <taxon>Bacteria</taxon>
        <taxon>Bacillati</taxon>
        <taxon>Bacillota</taxon>
        <taxon>Clostridia</taxon>
        <taxon>Eubacteriales</taxon>
        <taxon>Oscillospiraceae</taxon>
        <taxon>Ruminococcus</taxon>
    </lineage>
</organism>
<feature type="transmembrane region" description="Helical" evidence="1">
    <location>
        <begin position="21"/>
        <end position="40"/>
    </location>
</feature>
<keyword evidence="1" id="KW-0472">Membrane</keyword>
<reference evidence="2 3" key="1">
    <citation type="submission" date="2016-10" db="EMBL/GenBank/DDBJ databases">
        <authorList>
            <person name="de Groot N.N."/>
        </authorList>
    </citation>
    <scope>NUCLEOTIDE SEQUENCE [LARGE SCALE GENOMIC DNA]</scope>
    <source>
        <strain evidence="2 3">YAD2003</strain>
    </source>
</reference>
<dbReference type="EMBL" id="FNWV01000004">
    <property type="protein sequence ID" value="SEH55196.1"/>
    <property type="molecule type" value="Genomic_DNA"/>
</dbReference>
<evidence type="ECO:0000313" key="3">
    <source>
        <dbReference type="Proteomes" id="UP000183190"/>
    </source>
</evidence>
<keyword evidence="1" id="KW-1133">Transmembrane helix</keyword>
<gene>
    <name evidence="2" type="ORF">SAMN02910265_01372</name>
</gene>
<evidence type="ECO:0000256" key="1">
    <source>
        <dbReference type="SAM" id="Phobius"/>
    </source>
</evidence>
<dbReference type="Proteomes" id="UP000183190">
    <property type="component" value="Unassembled WGS sequence"/>
</dbReference>
<sequence length="57" mass="6849">MSRKKENVYSAKKMLRESMPILCALFIGMVSVAYILFRSWSNKLYYEKWKEYEDCGI</sequence>
<dbReference type="AlphaFoldDB" id="A0A1H6J3H4"/>